<accession>Q1YEV1</accession>
<dbReference type="AlphaFoldDB" id="Q1YEV1"/>
<dbReference type="PANTHER" id="PTHR43877:SF2">
    <property type="entry name" value="AMINOALKYLPHOSPHONATE N-ACETYLTRANSFERASE-RELATED"/>
    <property type="match status" value="1"/>
</dbReference>
<dbReference type="InterPro" id="IPR021770">
    <property type="entry name" value="DUF3335"/>
</dbReference>
<dbReference type="OrthoDB" id="9803233at2"/>
<reference evidence="5 6" key="1">
    <citation type="journal article" date="2008" name="Appl. Environ. Microbiol.">
        <title>Genomic insights into Mn(II) oxidation by the marine alphaproteobacterium Aurantimonas sp. strain SI85-9A1.</title>
        <authorList>
            <person name="Dick G.J."/>
            <person name="Podell S."/>
            <person name="Johnson H.A."/>
            <person name="Rivera-Espinoza Y."/>
            <person name="Bernier-Latmani R."/>
            <person name="McCarthy J.K."/>
            <person name="Torpey J.W."/>
            <person name="Clement B.G."/>
            <person name="Gaasterland T."/>
            <person name="Tebo B.M."/>
        </authorList>
    </citation>
    <scope>NUCLEOTIDE SEQUENCE [LARGE SCALE GENOMIC DNA]</scope>
    <source>
        <strain evidence="5 6">SI85-9A1</strain>
    </source>
</reference>
<dbReference type="HOGENOM" id="CLU_064070_0_0_5"/>
<dbReference type="Gene3D" id="3.40.630.30">
    <property type="match status" value="1"/>
</dbReference>
<keyword evidence="2" id="KW-0012">Acyltransferase</keyword>
<evidence type="ECO:0000256" key="2">
    <source>
        <dbReference type="ARBA" id="ARBA00023315"/>
    </source>
</evidence>
<evidence type="ECO:0000259" key="4">
    <source>
        <dbReference type="PROSITE" id="PS51186"/>
    </source>
</evidence>
<feature type="compositionally biased region" description="Polar residues" evidence="3">
    <location>
        <begin position="1"/>
        <end position="11"/>
    </location>
</feature>
<feature type="region of interest" description="Disordered" evidence="3">
    <location>
        <begin position="1"/>
        <end position="36"/>
    </location>
</feature>
<dbReference type="BioCyc" id="AURANTIMONAS:SI859A1_03431-MONOMER"/>
<protein>
    <submittedName>
        <fullName evidence="5">Acetyltransferase, GCN5-related, GNAT family</fullName>
    </submittedName>
</protein>
<dbReference type="InterPro" id="IPR000182">
    <property type="entry name" value="GNAT_dom"/>
</dbReference>
<proteinExistence type="predicted"/>
<sequence length="423" mass="45747">MLHQPSTSSVSPREDGRPRSHDQPETAAHTGYVIRPARPGDLEPLVAIETAVFEADRISRRSFRNLIASPSAVVLVVEATGVGDAGEGSVEATKAAAPRPAGDAPRSGPILAYAALLVRRGTGLARLYSIAVSPQAAGRGIGRALLKAAEAAAFDRDRIALRLEVRADNAAAIALYRGEGFRPIGTYLDYYADHETALRFEKTLRGDHPIDTGVPYYEQTTDFTCGACCLMMAMGRDIPGFVLEPVTEIRLWREATTIFMMSGPGGCEPYGLAVAAHEAGLAAEIHVSEPGDLFLEGVRNPEKQVVMGLAQEDFRRRAERYAIDVTIGRFTLDDLRAAIAAGKTAVVLISGYHMFGKKVPHWVLAHGDDGRHIVIHDPWVADERGETVADAANLPIPYETFDRIARFGKVGLRAAVFLSRREA</sequence>
<feature type="compositionally biased region" description="Basic and acidic residues" evidence="3">
    <location>
        <begin position="12"/>
        <end position="24"/>
    </location>
</feature>
<organism evidence="5 6">
    <name type="scientific">Aurantimonas manganoxydans (strain ATCC BAA-1229 / DSM 21871 / SI85-9A1)</name>
    <dbReference type="NCBI Taxonomy" id="287752"/>
    <lineage>
        <taxon>Bacteria</taxon>
        <taxon>Pseudomonadati</taxon>
        <taxon>Pseudomonadota</taxon>
        <taxon>Alphaproteobacteria</taxon>
        <taxon>Hyphomicrobiales</taxon>
        <taxon>Aurantimonadaceae</taxon>
        <taxon>Aurantimonas</taxon>
    </lineage>
</organism>
<feature type="domain" description="N-acetyltransferase" evidence="4">
    <location>
        <begin position="32"/>
        <end position="205"/>
    </location>
</feature>
<keyword evidence="6" id="KW-1185">Reference proteome</keyword>
<evidence type="ECO:0000256" key="1">
    <source>
        <dbReference type="ARBA" id="ARBA00022679"/>
    </source>
</evidence>
<keyword evidence="1 5" id="KW-0808">Transferase</keyword>
<gene>
    <name evidence="5" type="ORF">SI859A1_03431</name>
</gene>
<comment type="caution">
    <text evidence="5">The sequence shown here is derived from an EMBL/GenBank/DDBJ whole genome shotgun (WGS) entry which is preliminary data.</text>
</comment>
<dbReference type="Proteomes" id="UP000000321">
    <property type="component" value="Unassembled WGS sequence"/>
</dbReference>
<dbReference type="GO" id="GO:0016747">
    <property type="term" value="F:acyltransferase activity, transferring groups other than amino-acyl groups"/>
    <property type="evidence" value="ECO:0007669"/>
    <property type="project" value="InterPro"/>
</dbReference>
<dbReference type="PANTHER" id="PTHR43877">
    <property type="entry name" value="AMINOALKYLPHOSPHONATE N-ACETYLTRANSFERASE-RELATED-RELATED"/>
    <property type="match status" value="1"/>
</dbReference>
<evidence type="ECO:0000313" key="6">
    <source>
        <dbReference type="Proteomes" id="UP000000321"/>
    </source>
</evidence>
<dbReference type="SUPFAM" id="SSF55729">
    <property type="entry name" value="Acyl-CoA N-acyltransferases (Nat)"/>
    <property type="match status" value="1"/>
</dbReference>
<dbReference type="Pfam" id="PF00583">
    <property type="entry name" value="Acetyltransf_1"/>
    <property type="match status" value="1"/>
</dbReference>
<evidence type="ECO:0000313" key="5">
    <source>
        <dbReference type="EMBL" id="EAS48794.1"/>
    </source>
</evidence>
<dbReference type="EMBL" id="AAPJ01000007">
    <property type="protein sequence ID" value="EAS48794.1"/>
    <property type="molecule type" value="Genomic_DNA"/>
</dbReference>
<evidence type="ECO:0000256" key="3">
    <source>
        <dbReference type="SAM" id="MobiDB-lite"/>
    </source>
</evidence>
<dbReference type="Pfam" id="PF11814">
    <property type="entry name" value="DUF3335"/>
    <property type="match status" value="1"/>
</dbReference>
<dbReference type="InterPro" id="IPR050832">
    <property type="entry name" value="Bact_Acetyltransf"/>
</dbReference>
<dbReference type="PROSITE" id="PS51186">
    <property type="entry name" value="GNAT"/>
    <property type="match status" value="1"/>
</dbReference>
<dbReference type="InterPro" id="IPR016181">
    <property type="entry name" value="Acyl_CoA_acyltransferase"/>
</dbReference>
<name>Q1YEV1_AURMS</name>
<dbReference type="RefSeq" id="WP_009211243.1">
    <property type="nucleotide sequence ID" value="NZ_BBWP01000006.1"/>
</dbReference>